<name>A0A4R6DRK3_9RHOO</name>
<dbReference type="EMBL" id="SNVV01000022">
    <property type="protein sequence ID" value="TDN47119.1"/>
    <property type="molecule type" value="Genomic_DNA"/>
</dbReference>
<dbReference type="Proteomes" id="UP000295129">
    <property type="component" value="Unassembled WGS sequence"/>
</dbReference>
<reference evidence="1 2" key="1">
    <citation type="submission" date="2019-03" db="EMBL/GenBank/DDBJ databases">
        <title>Genomic Encyclopedia of Type Strains, Phase IV (KMG-IV): sequencing the most valuable type-strain genomes for metagenomic binning, comparative biology and taxonomic classification.</title>
        <authorList>
            <person name="Goeker M."/>
        </authorList>
    </citation>
    <scope>NUCLEOTIDE SEQUENCE [LARGE SCALE GENOMIC DNA]</scope>
    <source>
        <strain evidence="1 2">DSM 12121</strain>
    </source>
</reference>
<sequence length="771" mass="79763">MRATLPSRFSTRKRQRGVATILIVLFAGFSLSAAVLGVMYRIRGNQEQAVALHAQTQAQIRAWTGAEIVRQYLDGLQQRGELDGLVTKLNTANSETGVKPTNVPITLQQADGTALSGIQAKFTKVDVSGAAPAIWAAITGITEESGKAEARATLEVVYSLETSTTESTTPGATACAASPKAVMVFNGDVNYSGGSMQIVNSNNALTNVAISGNLTVGSASTAMTSGCTKNDISLTGGGIANGATLYSEGNITISNMSQPSSVSLWAKNLYINQNGGSYTTLQAGAFTANVVDSHGAVVGTAVTGGSILSTNYILPPAGNTIVVTLSDGTRYAVPLGSAAISSAGLVTPVATDVVRLSGSGTLPASFSLSHTGVTGGTLNYAGGTAGTMWGNEVSITGWGGTYTDVMSHGMFKVITGTIGKLTGGGDTWATQAGYSQYSNYNFPTINSGNIAGHLYASSNKTLVPDNATVAGITLNRSVAGTDPGLPGLPYCDTTVQAIDTDNYKDGANYIFYFDGNTPMLKVQNVKRGDNNESIDGTYNLATTDLRTLGGFDFMQCSWYNSHCLRSSTPANGWSLDGVYKFPAGVLWFDGKVQINGVNSGTQANLYNALLATGNVTLTSSGHVPLYAPNYATVSQTCGGSFYPSNLCTRSGSTFNFATWTDASGATHTGLPIGNTAIMTEGALSSSGWEIHGNVLLGRGITLEGATTTIFGTLTVGANATSTTTISQGGLKVVTSGLSSDQLYQPGTGCTSSSTTEETSSSHIRILWSRYQ</sequence>
<dbReference type="AlphaFoldDB" id="A0A4R6DRK3"/>
<gene>
    <name evidence="1" type="ORF">C7389_12276</name>
</gene>
<organism evidence="1 2">
    <name type="scientific">Azoarcus indigens</name>
    <dbReference type="NCBI Taxonomy" id="29545"/>
    <lineage>
        <taxon>Bacteria</taxon>
        <taxon>Pseudomonadati</taxon>
        <taxon>Pseudomonadota</taxon>
        <taxon>Betaproteobacteria</taxon>
        <taxon>Rhodocyclales</taxon>
        <taxon>Zoogloeaceae</taxon>
        <taxon>Azoarcus</taxon>
    </lineage>
</organism>
<dbReference type="RefSeq" id="WP_133594413.1">
    <property type="nucleotide sequence ID" value="NZ_SNVV01000022.1"/>
</dbReference>
<protein>
    <submittedName>
        <fullName evidence="1">Uncharacterized protein</fullName>
    </submittedName>
</protein>
<evidence type="ECO:0000313" key="1">
    <source>
        <dbReference type="EMBL" id="TDN47119.1"/>
    </source>
</evidence>
<evidence type="ECO:0000313" key="2">
    <source>
        <dbReference type="Proteomes" id="UP000295129"/>
    </source>
</evidence>
<proteinExistence type="predicted"/>
<comment type="caution">
    <text evidence="1">The sequence shown here is derived from an EMBL/GenBank/DDBJ whole genome shotgun (WGS) entry which is preliminary data.</text>
</comment>
<dbReference type="OrthoDB" id="8594649at2"/>
<accession>A0A4R6DRK3</accession>
<keyword evidence="2" id="KW-1185">Reference proteome</keyword>